<evidence type="ECO:0000256" key="2">
    <source>
        <dbReference type="SAM" id="SignalP"/>
    </source>
</evidence>
<feature type="region of interest" description="Disordered" evidence="1">
    <location>
        <begin position="175"/>
        <end position="202"/>
    </location>
</feature>
<accession>A0A5C5V184</accession>
<reference evidence="3 4" key="1">
    <citation type="submission" date="2019-02" db="EMBL/GenBank/DDBJ databases">
        <title>Deep-cultivation of Planctomycetes and their phenomic and genomic characterization uncovers novel biology.</title>
        <authorList>
            <person name="Wiegand S."/>
            <person name="Jogler M."/>
            <person name="Boedeker C."/>
            <person name="Pinto D."/>
            <person name="Vollmers J."/>
            <person name="Rivas-Marin E."/>
            <person name="Kohn T."/>
            <person name="Peeters S.H."/>
            <person name="Heuer A."/>
            <person name="Rast P."/>
            <person name="Oberbeckmann S."/>
            <person name="Bunk B."/>
            <person name="Jeske O."/>
            <person name="Meyerdierks A."/>
            <person name="Storesund J.E."/>
            <person name="Kallscheuer N."/>
            <person name="Luecker S."/>
            <person name="Lage O.M."/>
            <person name="Pohl T."/>
            <person name="Merkel B.J."/>
            <person name="Hornburger P."/>
            <person name="Mueller R.-W."/>
            <person name="Bruemmer F."/>
            <person name="Labrenz M."/>
            <person name="Spormann A.M."/>
            <person name="Op Den Camp H."/>
            <person name="Overmann J."/>
            <person name="Amann R."/>
            <person name="Jetten M.S.M."/>
            <person name="Mascher T."/>
            <person name="Medema M.H."/>
            <person name="Devos D.P."/>
            <person name="Kaster A.-K."/>
            <person name="Ovreas L."/>
            <person name="Rohde M."/>
            <person name="Galperin M.Y."/>
            <person name="Jogler C."/>
        </authorList>
    </citation>
    <scope>NUCLEOTIDE SEQUENCE [LARGE SCALE GENOMIC DNA]</scope>
    <source>
        <strain evidence="3 4">KOR34</strain>
    </source>
</reference>
<evidence type="ECO:0000313" key="4">
    <source>
        <dbReference type="Proteomes" id="UP000316714"/>
    </source>
</evidence>
<evidence type="ECO:0000256" key="1">
    <source>
        <dbReference type="SAM" id="MobiDB-lite"/>
    </source>
</evidence>
<sequence length="218" mass="23501" precursor="true">MRTPTAAVAILSALLLSSASTAFAQRGGDAYSLRRYLGSDAYLVETFSRPSSPLSEKATVNQAARQALPTPAPAPEPPKLTSGANNTLNYYGGGAAARHTLDQMPRRPRFIPQGGQAIGAGAKPYANSGVATDPPISPYLNLFREEQEDSLPNYYTFVRPMQKQIETNRTQQRELQGLQRQVQRASYQTPTTGGAGGVPATGFRARFGDTGQFYSGWK</sequence>
<dbReference type="RefSeq" id="WP_146567575.1">
    <property type="nucleotide sequence ID" value="NZ_SIHJ01000003.1"/>
</dbReference>
<gene>
    <name evidence="3" type="ORF">KOR34_40790</name>
</gene>
<comment type="caution">
    <text evidence="3">The sequence shown here is derived from an EMBL/GenBank/DDBJ whole genome shotgun (WGS) entry which is preliminary data.</text>
</comment>
<name>A0A5C5V184_9BACT</name>
<organism evidence="3 4">
    <name type="scientific">Posidoniimonas corsicana</name>
    <dbReference type="NCBI Taxonomy" id="1938618"/>
    <lineage>
        <taxon>Bacteria</taxon>
        <taxon>Pseudomonadati</taxon>
        <taxon>Planctomycetota</taxon>
        <taxon>Planctomycetia</taxon>
        <taxon>Pirellulales</taxon>
        <taxon>Lacipirellulaceae</taxon>
        <taxon>Posidoniimonas</taxon>
    </lineage>
</organism>
<feature type="compositionally biased region" description="Polar residues" evidence="1">
    <location>
        <begin position="175"/>
        <end position="188"/>
    </location>
</feature>
<dbReference type="AlphaFoldDB" id="A0A5C5V184"/>
<keyword evidence="2" id="KW-0732">Signal</keyword>
<feature type="region of interest" description="Disordered" evidence="1">
    <location>
        <begin position="64"/>
        <end position="84"/>
    </location>
</feature>
<feature type="chain" id="PRO_5022984520" evidence="2">
    <location>
        <begin position="25"/>
        <end position="218"/>
    </location>
</feature>
<protein>
    <submittedName>
        <fullName evidence="3">Uncharacterized protein</fullName>
    </submittedName>
</protein>
<evidence type="ECO:0000313" key="3">
    <source>
        <dbReference type="EMBL" id="TWT32316.1"/>
    </source>
</evidence>
<feature type="signal peptide" evidence="2">
    <location>
        <begin position="1"/>
        <end position="24"/>
    </location>
</feature>
<dbReference type="EMBL" id="SIHJ01000003">
    <property type="protein sequence ID" value="TWT32316.1"/>
    <property type="molecule type" value="Genomic_DNA"/>
</dbReference>
<proteinExistence type="predicted"/>
<keyword evidence="4" id="KW-1185">Reference proteome</keyword>
<dbReference type="OrthoDB" id="290005at2"/>
<dbReference type="Proteomes" id="UP000316714">
    <property type="component" value="Unassembled WGS sequence"/>
</dbReference>